<comment type="caution">
    <text evidence="4">The sequence shown here is derived from an EMBL/GenBank/DDBJ whole genome shotgun (WGS) entry which is preliminary data.</text>
</comment>
<evidence type="ECO:0000259" key="3">
    <source>
        <dbReference type="Pfam" id="PF00656"/>
    </source>
</evidence>
<evidence type="ECO:0000256" key="2">
    <source>
        <dbReference type="SAM" id="MobiDB-lite"/>
    </source>
</evidence>
<feature type="region of interest" description="Disordered" evidence="2">
    <location>
        <begin position="378"/>
        <end position="400"/>
    </location>
</feature>
<dbReference type="InterPro" id="IPR011600">
    <property type="entry name" value="Pept_C14_caspase"/>
</dbReference>
<keyword evidence="5" id="KW-1185">Reference proteome</keyword>
<proteinExistence type="inferred from homology"/>
<reference evidence="4" key="1">
    <citation type="submission" date="2022-07" db="EMBL/GenBank/DDBJ databases">
        <title>Genome Sequence of Physisporinus lineatus.</title>
        <authorList>
            <person name="Buettner E."/>
        </authorList>
    </citation>
    <scope>NUCLEOTIDE SEQUENCE</scope>
    <source>
        <strain evidence="4">VT162</strain>
    </source>
</reference>
<feature type="region of interest" description="Disordered" evidence="2">
    <location>
        <begin position="1"/>
        <end position="23"/>
    </location>
</feature>
<dbReference type="GO" id="GO:0006508">
    <property type="term" value="P:proteolysis"/>
    <property type="evidence" value="ECO:0007669"/>
    <property type="project" value="InterPro"/>
</dbReference>
<feature type="domain" description="Peptidase C14 caspase" evidence="3">
    <location>
        <begin position="21"/>
        <end position="363"/>
    </location>
</feature>
<gene>
    <name evidence="4" type="ORF">NLI96_g2946</name>
</gene>
<evidence type="ECO:0000313" key="5">
    <source>
        <dbReference type="Proteomes" id="UP001212997"/>
    </source>
</evidence>
<dbReference type="Pfam" id="PF00656">
    <property type="entry name" value="Peptidase_C14"/>
    <property type="match status" value="1"/>
</dbReference>
<dbReference type="InterPro" id="IPR050452">
    <property type="entry name" value="Metacaspase"/>
</dbReference>
<dbReference type="EMBL" id="JANAWD010000070">
    <property type="protein sequence ID" value="KAJ3488283.1"/>
    <property type="molecule type" value="Genomic_DNA"/>
</dbReference>
<dbReference type="PANTHER" id="PTHR48104:SF30">
    <property type="entry name" value="METACASPASE-1"/>
    <property type="match status" value="1"/>
</dbReference>
<dbReference type="Gene3D" id="3.40.50.12660">
    <property type="match status" value="1"/>
</dbReference>
<organism evidence="4 5">
    <name type="scientific">Meripilus lineatus</name>
    <dbReference type="NCBI Taxonomy" id="2056292"/>
    <lineage>
        <taxon>Eukaryota</taxon>
        <taxon>Fungi</taxon>
        <taxon>Dikarya</taxon>
        <taxon>Basidiomycota</taxon>
        <taxon>Agaricomycotina</taxon>
        <taxon>Agaricomycetes</taxon>
        <taxon>Polyporales</taxon>
        <taxon>Meripilaceae</taxon>
        <taxon>Meripilus</taxon>
    </lineage>
</organism>
<dbReference type="Proteomes" id="UP001212997">
    <property type="component" value="Unassembled WGS sequence"/>
</dbReference>
<protein>
    <recommendedName>
        <fullName evidence="3">Peptidase C14 caspase domain-containing protein</fullName>
    </recommendedName>
</protein>
<sequence>MPPIPSRQSSRRSTSVPPPPRKKALVIGIGYKDHSTTDGSEAEFGRLYGPHRDATNFKDMLINKKGRKATLRPTRNNIMREVMNFTVGAHAGDTYVFYFCGHSGQIDTGNPTEDDGMDEVILPLDHEGLNEEKVIFDNDLRKYLVDPLPAGARLIAVFDSCHSGTLLDLDHYDCNTIFQPWVSKGYRRPRSLWAYNDRKNALYHRASGGRIVTAQRTTSHEVSTRLMDVTAPSPSSYRPIIRGRAASVASEKTTLNKVASLTEIIEGLQLKGTSPAQPFFSHEDIDSDPFPQCMSPVSERVCNGDCPESPTLKPEVISLSSCTDGQVAWESDASMTQALIKVLDHSPCPTFQELLQQVGFQLHKMGMELHNWSRERRESYKKKMHDKNKENRPSSVDNMDVDSLELVNFQEPQVGDSSSPQHHSNLTLHFSPQLGSQKRLNMLSHFIL</sequence>
<name>A0AAD5VD85_9APHY</name>
<dbReference type="PANTHER" id="PTHR48104">
    <property type="entry name" value="METACASPASE-4"/>
    <property type="match status" value="1"/>
</dbReference>
<comment type="similarity">
    <text evidence="1">Belongs to the peptidase C14B family.</text>
</comment>
<dbReference type="AlphaFoldDB" id="A0AAD5VD85"/>
<evidence type="ECO:0000313" key="4">
    <source>
        <dbReference type="EMBL" id="KAJ3488283.1"/>
    </source>
</evidence>
<evidence type="ECO:0000256" key="1">
    <source>
        <dbReference type="ARBA" id="ARBA00009005"/>
    </source>
</evidence>
<dbReference type="GO" id="GO:0004197">
    <property type="term" value="F:cysteine-type endopeptidase activity"/>
    <property type="evidence" value="ECO:0007669"/>
    <property type="project" value="InterPro"/>
</dbReference>
<accession>A0AAD5VD85</accession>
<feature type="compositionally biased region" description="Low complexity" evidence="2">
    <location>
        <begin position="1"/>
        <end position="15"/>
    </location>
</feature>
<dbReference type="GO" id="GO:0005737">
    <property type="term" value="C:cytoplasm"/>
    <property type="evidence" value="ECO:0007669"/>
    <property type="project" value="TreeGrafter"/>
</dbReference>